<dbReference type="SMART" id="SM00292">
    <property type="entry name" value="BRCT"/>
    <property type="match status" value="1"/>
</dbReference>
<dbReference type="OMA" id="IKNGMWM"/>
<sequence length="1383" mass="152803">MSRNGWSMKKANANDDNGWAERGGYMAAKISKLDEQFKLDAPREKQKEGTCSSIFSGVAIYVNGYTDPSADELRRLMMLHGGQFHMYYSRSKTTHIIANNLPNSKIQELKGEKIIRPEWITDSVKAGRLLPYIQYQLYVKQKGPLFPGVILRQTSEIAGPSHGMLQSNVHQNQHLPQHHVQRAVHSHEQSPSRYQNNPNPSNSQPQSVPHSCARRFTNDPSHLASSHLNIAPRHISPLQSQAACDPNTTKPPQSTIQTPLPNLKHQKAGQQQPQTNSSCNTQHSGCKEVELKLNGLLRTSLDISHSKINEMQECGKENPFPQVATDPPLTNGHAHLVNGALKPGDLSPVTDEPFIDKKLPERTVKSLGNKPLSLSAHFQTKPDPYEFPHSPPKQCHQAASEQRPKPPPPTYEEALKGVDVTKQQPPSLQVDPHTEKTPSFSATSRSFSHSPIRLNGSHHNAFSSELASLNTNSIADKPDPPIDKSSSSKSSTNLLVQTGDLISEFYSHSRLHQISTWRIGFSEYVNELHSKRKAAGGASFPGKERLRKYVAPRSTECQGLSAPASVKSCILHVDMDCFFVSVGIRHRPDLKGKPVAVTSNRGQGKVPLRPGANPQLEQQYYQRKQTHPQHERNDDDLHRTPSQESPESHVKAVDQDAVALSMAEIASCSYEARQAGVRNGMFFGKAKQLCPTLQSVPYDFEAYKEVALTMYEILAGYTHDIEALSCDEVLIDGSAVVAELGISPEDLAKTIRAEIKEKTGCCASVGMGSNILLARLGTRKAKPDGQYFLKSKEVDDFIRDLPVTSLPGVGPVMGRKLAAMGVCSCGDLRQVTLSQLQKKFGPRTGQTLFRFCRGLDDRPVRYEKERKSVSAEINYNIRFTRIDEAECFLTNLSMEVQRRLQEAGLRGRRVTLKVMVRKVGAPLEPAKYGGHGICDNLARTVMLTQSTDSGQLIAAAVIKLFHAMKLQVQDLRGVGIQVQLLEGHHSVPQDSTGHRSRSIKEMLLGQGLSAQSHNRDNNTNQAKTSSTTAPSSSTSPHPASSPEPVPGTSKDAPACRTTPKHCRTRLNLSIEVPSPSQVDRSVLEALPAELREQVEQSWSHRDGRPNNCHSPSPQPSALLPQPSSVKSCPTSPFRPPTPVGTLVLQIPNQPDSPGIVLELPNFSQVDPDVFAALPKELQEELKSAYIRVTTVQPQTKMLEQKNPLLQLKQTGGGNGRIKRRYKRKNTVSPVKKGLSPVKRRLTINSPAKTLPLPKSKEAVDTVKTENGPSTSFSKHVPESVSKFTPRPAPALAGASDLTDIKTLLREWVTTITEPMEEDILHVVRYCTELIEDKDLEKLDLIIKYMKRIMQQSVESVWSMAFDFIVDNVQVVVQQTYGSTLKIT</sequence>
<feature type="region of interest" description="Disordered" evidence="14">
    <location>
        <begin position="366"/>
        <end position="454"/>
    </location>
</feature>
<name>A0A3Q1I640_ANATE</name>
<dbReference type="FunFam" id="3.40.1170.60:FF:000005">
    <property type="entry name" value="DNA repair protein REV1"/>
    <property type="match status" value="1"/>
</dbReference>
<evidence type="ECO:0000256" key="6">
    <source>
        <dbReference type="ARBA" id="ARBA00022695"/>
    </source>
</evidence>
<dbReference type="InterPro" id="IPR038401">
    <property type="entry name" value="Rev1_C_sf"/>
</dbReference>
<dbReference type="STRING" id="64144.ENSATEP00000012803"/>
<dbReference type="InterPro" id="IPR017961">
    <property type="entry name" value="DNA_pol_Y-fam_little_finger"/>
</dbReference>
<evidence type="ECO:0000256" key="8">
    <source>
        <dbReference type="ARBA" id="ARBA00022763"/>
    </source>
</evidence>
<dbReference type="PROSITE" id="PS50173">
    <property type="entry name" value="UMUC"/>
    <property type="match status" value="1"/>
</dbReference>
<dbReference type="InterPro" id="IPR012112">
    <property type="entry name" value="REV1"/>
</dbReference>
<feature type="region of interest" description="Disordered" evidence="14">
    <location>
        <begin position="471"/>
        <end position="491"/>
    </location>
</feature>
<reference evidence="17" key="3">
    <citation type="submission" date="2025-09" db="UniProtKB">
        <authorList>
            <consortium name="Ensembl"/>
        </authorList>
    </citation>
    <scope>IDENTIFICATION</scope>
</reference>
<dbReference type="Pfam" id="PF14377">
    <property type="entry name" value="UBM"/>
    <property type="match status" value="2"/>
</dbReference>
<dbReference type="Ensembl" id="ENSATET00000013013.3">
    <property type="protein sequence ID" value="ENSATEP00000012803.1"/>
    <property type="gene ID" value="ENSATEG00000008956.3"/>
</dbReference>
<evidence type="ECO:0000259" key="15">
    <source>
        <dbReference type="PROSITE" id="PS50172"/>
    </source>
</evidence>
<keyword evidence="8" id="KW-0227">DNA damage</keyword>
<dbReference type="InterPro" id="IPR001126">
    <property type="entry name" value="UmuC"/>
</dbReference>
<dbReference type="Proteomes" id="UP000265040">
    <property type="component" value="Chromosome 21"/>
</dbReference>
<dbReference type="Gene3D" id="3.30.70.270">
    <property type="match status" value="2"/>
</dbReference>
<feature type="compositionally biased region" description="Basic and acidic residues" evidence="14">
    <location>
        <begin position="1093"/>
        <end position="1104"/>
    </location>
</feature>
<evidence type="ECO:0000256" key="5">
    <source>
        <dbReference type="ARBA" id="ARBA00022679"/>
    </source>
</evidence>
<dbReference type="GO" id="GO:0006281">
    <property type="term" value="P:DNA repair"/>
    <property type="evidence" value="ECO:0007669"/>
    <property type="project" value="UniProtKB-KW"/>
</dbReference>
<dbReference type="SUPFAM" id="SSF100879">
    <property type="entry name" value="Lesion bypass DNA polymerase (Y-family), little finger domain"/>
    <property type="match status" value="1"/>
</dbReference>
<dbReference type="InterPro" id="IPR001357">
    <property type="entry name" value="BRCT_dom"/>
</dbReference>
<dbReference type="InterPro" id="IPR047346">
    <property type="entry name" value="Rev1_UBM1/2"/>
</dbReference>
<dbReference type="Gene3D" id="3.40.50.10190">
    <property type="entry name" value="BRCT domain"/>
    <property type="match status" value="1"/>
</dbReference>
<dbReference type="CDD" id="cd01701">
    <property type="entry name" value="PolY_Rev1"/>
    <property type="match status" value="1"/>
</dbReference>
<evidence type="ECO:0000313" key="18">
    <source>
        <dbReference type="Proteomes" id="UP000265040"/>
    </source>
</evidence>
<dbReference type="InterPro" id="IPR053848">
    <property type="entry name" value="IMS_HHH_1"/>
</dbReference>
<reference evidence="17" key="1">
    <citation type="submission" date="2021-04" db="EMBL/GenBank/DDBJ databases">
        <authorList>
            <consortium name="Wellcome Sanger Institute Data Sharing"/>
        </authorList>
    </citation>
    <scope>NUCLEOTIDE SEQUENCE [LARGE SCALE GENOMIC DNA]</scope>
</reference>
<dbReference type="RefSeq" id="XP_026232754.1">
    <property type="nucleotide sequence ID" value="XM_026376969.2"/>
</dbReference>
<feature type="domain" description="BRCT" evidence="15">
    <location>
        <begin position="50"/>
        <end position="137"/>
    </location>
</feature>
<dbReference type="PROSITE" id="PS50172">
    <property type="entry name" value="BRCT"/>
    <property type="match status" value="1"/>
</dbReference>
<feature type="region of interest" description="Disordered" evidence="14">
    <location>
        <begin position="1009"/>
        <end position="1058"/>
    </location>
</feature>
<comment type="similarity">
    <text evidence="2">Belongs to the DNA polymerase type-Y family.</text>
</comment>
<dbReference type="GO" id="GO:0051880">
    <property type="term" value="F:G-quadruplex DNA binding"/>
    <property type="evidence" value="ECO:0007669"/>
    <property type="project" value="Ensembl"/>
</dbReference>
<dbReference type="CDD" id="cd19318">
    <property type="entry name" value="Rev1_UBM2"/>
    <property type="match status" value="1"/>
</dbReference>
<dbReference type="GO" id="GO:0003684">
    <property type="term" value="F:damaged DNA binding"/>
    <property type="evidence" value="ECO:0007669"/>
    <property type="project" value="InterPro"/>
</dbReference>
<feature type="compositionally biased region" description="Low complexity" evidence="14">
    <location>
        <begin position="437"/>
        <end position="451"/>
    </location>
</feature>
<dbReference type="Pfam" id="PF00817">
    <property type="entry name" value="IMS"/>
    <property type="match status" value="2"/>
</dbReference>
<dbReference type="GeneID" id="113173537"/>
<dbReference type="Pfam" id="PF21999">
    <property type="entry name" value="IMS_HHH_1"/>
    <property type="match status" value="1"/>
</dbReference>
<feature type="compositionally biased region" description="Low complexity" evidence="14">
    <location>
        <begin position="1115"/>
        <end position="1124"/>
    </location>
</feature>
<comment type="cofactor">
    <cofactor evidence="13">
        <name>Mg(2+)</name>
        <dbReference type="ChEBI" id="CHEBI:18420"/>
    </cofactor>
    <text evidence="13">Binds 2 magnesium ions.</text>
</comment>
<organism evidence="17 18">
    <name type="scientific">Anabas testudineus</name>
    <name type="common">Climbing perch</name>
    <name type="synonym">Anthias testudineus</name>
    <dbReference type="NCBI Taxonomy" id="64144"/>
    <lineage>
        <taxon>Eukaryota</taxon>
        <taxon>Metazoa</taxon>
        <taxon>Chordata</taxon>
        <taxon>Craniata</taxon>
        <taxon>Vertebrata</taxon>
        <taxon>Euteleostomi</taxon>
        <taxon>Actinopterygii</taxon>
        <taxon>Neopterygii</taxon>
        <taxon>Teleostei</taxon>
        <taxon>Neoteleostei</taxon>
        <taxon>Acanthomorphata</taxon>
        <taxon>Anabantaria</taxon>
        <taxon>Anabantiformes</taxon>
        <taxon>Anabantoidei</taxon>
        <taxon>Anabantidae</taxon>
        <taxon>Anabas</taxon>
    </lineage>
</organism>
<dbReference type="FunCoup" id="A0A3Q1I640">
    <property type="interactions" value="1475"/>
</dbReference>
<dbReference type="PANTHER" id="PTHR45990">
    <property type="entry name" value="DNA REPAIR PROTEIN REV1"/>
    <property type="match status" value="1"/>
</dbReference>
<feature type="compositionally biased region" description="Polar residues" evidence="14">
    <location>
        <begin position="1009"/>
        <end position="1023"/>
    </location>
</feature>
<dbReference type="GO" id="GO:0042276">
    <property type="term" value="P:error-prone translesion synthesis"/>
    <property type="evidence" value="ECO:0007669"/>
    <property type="project" value="InterPro"/>
</dbReference>
<dbReference type="InterPro" id="IPR036420">
    <property type="entry name" value="BRCT_dom_sf"/>
</dbReference>
<dbReference type="GO" id="GO:0003887">
    <property type="term" value="F:DNA-directed DNA polymerase activity"/>
    <property type="evidence" value="ECO:0007669"/>
    <property type="project" value="InterPro"/>
</dbReference>
<dbReference type="PIRSF" id="PIRSF036573">
    <property type="entry name" value="REV1"/>
    <property type="match status" value="1"/>
</dbReference>
<dbReference type="SUPFAM" id="SSF56672">
    <property type="entry name" value="DNA/RNA polymerases"/>
    <property type="match status" value="1"/>
</dbReference>
<dbReference type="FunFam" id="3.40.50.10190:FF:000009">
    <property type="entry name" value="DNA repair protein REV1"/>
    <property type="match status" value="1"/>
</dbReference>
<dbReference type="PANTHER" id="PTHR45990:SF1">
    <property type="entry name" value="DNA REPAIR PROTEIN REV1"/>
    <property type="match status" value="1"/>
</dbReference>
<evidence type="ECO:0000259" key="16">
    <source>
        <dbReference type="PROSITE" id="PS50173"/>
    </source>
</evidence>
<feature type="region of interest" description="Disordered" evidence="14">
    <location>
        <begin position="1093"/>
        <end position="1133"/>
    </location>
</feature>
<dbReference type="FunFam" id="1.20.58.1280:FF:000001">
    <property type="entry name" value="DNA repair protein REV1"/>
    <property type="match status" value="1"/>
</dbReference>
<keyword evidence="5" id="KW-0808">Transferase</keyword>
<dbReference type="Gene3D" id="1.20.58.1280">
    <property type="entry name" value="DNA repair protein Rev1, C-terminal domain"/>
    <property type="match status" value="1"/>
</dbReference>
<keyword evidence="12" id="KW-0539">Nucleus</keyword>
<feature type="compositionally biased region" description="Low complexity" evidence="14">
    <location>
        <begin position="1024"/>
        <end position="1038"/>
    </location>
</feature>
<dbReference type="GO" id="GO:0046872">
    <property type="term" value="F:metal ion binding"/>
    <property type="evidence" value="ECO:0007669"/>
    <property type="project" value="UniProtKB-KW"/>
</dbReference>
<gene>
    <name evidence="17" type="primary">REV1</name>
</gene>
<dbReference type="Pfam" id="PF16589">
    <property type="entry name" value="BRCT_2"/>
    <property type="match status" value="1"/>
</dbReference>
<evidence type="ECO:0000256" key="3">
    <source>
        <dbReference type="ARBA" id="ARBA00020399"/>
    </source>
</evidence>
<dbReference type="CDD" id="cd12145">
    <property type="entry name" value="Rev1_C"/>
    <property type="match status" value="1"/>
</dbReference>
<feature type="compositionally biased region" description="Basic and acidic residues" evidence="14">
    <location>
        <begin position="628"/>
        <end position="652"/>
    </location>
</feature>
<feature type="domain" description="UmuC" evidence="16">
    <location>
        <begin position="570"/>
        <end position="810"/>
    </location>
</feature>
<feature type="binding site" evidence="13">
    <location>
        <position position="574"/>
    </location>
    <ligand>
        <name>Mg(2+)</name>
        <dbReference type="ChEBI" id="CHEBI:18420"/>
        <label>1</label>
    </ligand>
</feature>
<dbReference type="Pfam" id="PF16727">
    <property type="entry name" value="REV1_C"/>
    <property type="match status" value="1"/>
</dbReference>
<keyword evidence="18" id="KW-1185">Reference proteome</keyword>
<keyword evidence="7 13" id="KW-0479">Metal-binding</keyword>
<dbReference type="FunFam" id="3.30.1490.100:FF:000001">
    <property type="entry name" value="DNA repair protein REV1"/>
    <property type="match status" value="1"/>
</dbReference>
<comment type="subcellular location">
    <subcellularLocation>
        <location evidence="1">Nucleus</location>
    </subcellularLocation>
</comment>
<feature type="compositionally biased region" description="Low complexity" evidence="14">
    <location>
        <begin position="191"/>
        <end position="207"/>
    </location>
</feature>
<dbReference type="GO" id="GO:0070987">
    <property type="term" value="P:error-free translesion synthesis"/>
    <property type="evidence" value="ECO:0007669"/>
    <property type="project" value="TreeGrafter"/>
</dbReference>
<protein>
    <recommendedName>
        <fullName evidence="3">DNA repair protein REV1</fullName>
    </recommendedName>
</protein>
<dbReference type="GO" id="GO:0005634">
    <property type="term" value="C:nucleus"/>
    <property type="evidence" value="ECO:0007669"/>
    <property type="project" value="UniProtKB-SubCell"/>
</dbReference>
<feature type="compositionally biased region" description="Basic and acidic residues" evidence="14">
    <location>
        <begin position="1254"/>
        <end position="1263"/>
    </location>
</feature>
<accession>A0A3Q1I640</accession>
<dbReference type="RefSeq" id="XP_026232753.1">
    <property type="nucleotide sequence ID" value="XM_026376968.2"/>
</dbReference>
<dbReference type="Gene3D" id="3.40.1170.60">
    <property type="match status" value="1"/>
</dbReference>
<evidence type="ECO:0000256" key="7">
    <source>
        <dbReference type="ARBA" id="ARBA00022723"/>
    </source>
</evidence>
<dbReference type="CDD" id="cd17719">
    <property type="entry name" value="BRCT_Rev1"/>
    <property type="match status" value="1"/>
</dbReference>
<feature type="compositionally biased region" description="Polar residues" evidence="14">
    <location>
        <begin position="1264"/>
        <end position="1273"/>
    </location>
</feature>
<keyword evidence="6" id="KW-0548">Nucleotidyltransferase</keyword>
<dbReference type="SUPFAM" id="SSF52113">
    <property type="entry name" value="BRCT domain"/>
    <property type="match status" value="1"/>
</dbReference>
<evidence type="ECO:0000256" key="11">
    <source>
        <dbReference type="ARBA" id="ARBA00023204"/>
    </source>
</evidence>
<keyword evidence="10" id="KW-0238">DNA-binding</keyword>
<dbReference type="InterPro" id="IPR036775">
    <property type="entry name" value="DNA_pol_Y-fam_lit_finger_sf"/>
</dbReference>
<dbReference type="Gene3D" id="3.30.1490.100">
    <property type="entry name" value="DNA polymerase, Y-family, little finger domain"/>
    <property type="match status" value="1"/>
</dbReference>
<dbReference type="InterPro" id="IPR025527">
    <property type="entry name" value="HUWE1/Rev1_UBM"/>
</dbReference>
<evidence type="ECO:0000256" key="12">
    <source>
        <dbReference type="ARBA" id="ARBA00023242"/>
    </source>
</evidence>
<reference evidence="17" key="2">
    <citation type="submission" date="2025-08" db="UniProtKB">
        <authorList>
            <consortium name="Ensembl"/>
        </authorList>
    </citation>
    <scope>IDENTIFICATION</scope>
</reference>
<dbReference type="Gene3D" id="6.10.250.1630">
    <property type="match status" value="2"/>
</dbReference>
<feature type="region of interest" description="Disordered" evidence="14">
    <location>
        <begin position="590"/>
        <end position="652"/>
    </location>
</feature>
<feature type="region of interest" description="Disordered" evidence="14">
    <location>
        <begin position="172"/>
        <end position="224"/>
    </location>
</feature>
<evidence type="ECO:0000256" key="9">
    <source>
        <dbReference type="ARBA" id="ARBA00022842"/>
    </source>
</evidence>
<dbReference type="Gene3D" id="1.10.150.20">
    <property type="entry name" value="5' to 3' exonuclease, C-terminal subdomain"/>
    <property type="match status" value="1"/>
</dbReference>
<dbReference type="OrthoDB" id="427711at2759"/>
<feature type="compositionally biased region" description="Polar residues" evidence="14">
    <location>
        <begin position="268"/>
        <end position="282"/>
    </location>
</feature>
<feature type="region of interest" description="Disordered" evidence="14">
    <location>
        <begin position="1247"/>
        <end position="1287"/>
    </location>
</feature>
<keyword evidence="11" id="KW-0234">DNA repair</keyword>
<dbReference type="InterPro" id="IPR043502">
    <property type="entry name" value="DNA/RNA_pol_sf"/>
</dbReference>
<dbReference type="InterPro" id="IPR043128">
    <property type="entry name" value="Rev_trsase/Diguanyl_cyclase"/>
</dbReference>
<evidence type="ECO:0000256" key="1">
    <source>
        <dbReference type="ARBA" id="ARBA00004123"/>
    </source>
</evidence>
<dbReference type="Pfam" id="PF11799">
    <property type="entry name" value="IMS_C"/>
    <property type="match status" value="1"/>
</dbReference>
<evidence type="ECO:0000256" key="13">
    <source>
        <dbReference type="PIRSR" id="PIRSR036573-2"/>
    </source>
</evidence>
<dbReference type="InParanoid" id="A0A3Q1I640"/>
<evidence type="ECO:0000313" key="17">
    <source>
        <dbReference type="Ensembl" id="ENSATEP00000012803.1"/>
    </source>
</evidence>
<evidence type="ECO:0000256" key="4">
    <source>
        <dbReference type="ARBA" id="ARBA00022634"/>
    </source>
</evidence>
<dbReference type="InterPro" id="IPR031991">
    <property type="entry name" value="Rev1_C"/>
</dbReference>
<feature type="compositionally biased region" description="Polar residues" evidence="14">
    <location>
        <begin position="240"/>
        <end position="260"/>
    </location>
</feature>
<evidence type="ECO:0000256" key="14">
    <source>
        <dbReference type="SAM" id="MobiDB-lite"/>
    </source>
</evidence>
<evidence type="ECO:0000256" key="10">
    <source>
        <dbReference type="ARBA" id="ARBA00023125"/>
    </source>
</evidence>
<keyword evidence="9 13" id="KW-0460">Magnesium</keyword>
<dbReference type="GeneTree" id="ENSGT00940000156374"/>
<feature type="binding site" evidence="13">
    <location>
        <position position="728"/>
    </location>
    <ligand>
        <name>Mg(2+)</name>
        <dbReference type="ChEBI" id="CHEBI:18420"/>
        <label>1</label>
    </ligand>
</feature>
<feature type="binding site" evidence="13">
    <location>
        <position position="727"/>
    </location>
    <ligand>
        <name>Mg(2+)</name>
        <dbReference type="ChEBI" id="CHEBI:18420"/>
        <label>1</label>
    </ligand>
</feature>
<evidence type="ECO:0000256" key="2">
    <source>
        <dbReference type="ARBA" id="ARBA00010945"/>
    </source>
</evidence>
<keyword evidence="4" id="KW-0237">DNA synthesis</keyword>
<dbReference type="GO" id="GO:0017125">
    <property type="term" value="F:deoxycytidyl transferase activity"/>
    <property type="evidence" value="ECO:0007669"/>
    <property type="project" value="TreeGrafter"/>
</dbReference>
<proteinExistence type="inferred from homology"/>
<feature type="region of interest" description="Disordered" evidence="14">
    <location>
        <begin position="240"/>
        <end position="282"/>
    </location>
</feature>